<dbReference type="InterPro" id="IPR036390">
    <property type="entry name" value="WH_DNA-bd_sf"/>
</dbReference>
<name>A0A939ELS8_9HYPH</name>
<dbReference type="Pfam" id="PF07729">
    <property type="entry name" value="FCD"/>
    <property type="match status" value="1"/>
</dbReference>
<keyword evidence="3" id="KW-0804">Transcription</keyword>
<protein>
    <submittedName>
        <fullName evidence="5">GntR family transcriptional regulator</fullName>
    </submittedName>
</protein>
<dbReference type="EMBL" id="JAFLNF010000001">
    <property type="protein sequence ID" value="MBO0344162.1"/>
    <property type="molecule type" value="Genomic_DNA"/>
</dbReference>
<feature type="domain" description="HTH gntR-type" evidence="4">
    <location>
        <begin position="16"/>
        <end position="83"/>
    </location>
</feature>
<dbReference type="Gene3D" id="1.10.10.10">
    <property type="entry name" value="Winged helix-like DNA-binding domain superfamily/Winged helix DNA-binding domain"/>
    <property type="match status" value="1"/>
</dbReference>
<sequence length="230" mass="25914">MSGPSALKALEPLKIRSIADTVFEELHQQILSLELPPGTRMSELDVAKALGVSRQPVRDAFFRLSQLGFILIRPQRATEISKVSEAAVLRARFIRTALEIACLRAAMDVITADQLNELEAMLEEQQAAVSADLRQKFHQLDDAFHLRICQIADHDYAWTLIREQKAHMDRVRFLSLASGAQIALDDHRKIVQALRESDSLKAEQLLTSHLGRIALILGQIRAEHADYFEE</sequence>
<dbReference type="SMART" id="SM00895">
    <property type="entry name" value="FCD"/>
    <property type="match status" value="1"/>
</dbReference>
<dbReference type="SUPFAM" id="SSF48008">
    <property type="entry name" value="GntR ligand-binding domain-like"/>
    <property type="match status" value="1"/>
</dbReference>
<evidence type="ECO:0000256" key="2">
    <source>
        <dbReference type="ARBA" id="ARBA00023125"/>
    </source>
</evidence>
<accession>A0A939ELS8</accession>
<evidence type="ECO:0000313" key="6">
    <source>
        <dbReference type="Proteomes" id="UP000664779"/>
    </source>
</evidence>
<keyword evidence="6" id="KW-1185">Reference proteome</keyword>
<dbReference type="PANTHER" id="PTHR43537:SF6">
    <property type="entry name" value="HTH-TYPE TRANSCRIPTIONAL REPRESSOR RSPR"/>
    <property type="match status" value="1"/>
</dbReference>
<dbReference type="SMART" id="SM00345">
    <property type="entry name" value="HTH_GNTR"/>
    <property type="match status" value="1"/>
</dbReference>
<keyword evidence="1" id="KW-0805">Transcription regulation</keyword>
<dbReference type="RefSeq" id="WP_206938062.1">
    <property type="nucleotide sequence ID" value="NZ_JAFLNF010000001.1"/>
</dbReference>
<dbReference type="PROSITE" id="PS50949">
    <property type="entry name" value="HTH_GNTR"/>
    <property type="match status" value="1"/>
</dbReference>
<evidence type="ECO:0000256" key="1">
    <source>
        <dbReference type="ARBA" id="ARBA00023015"/>
    </source>
</evidence>
<dbReference type="GO" id="GO:0003700">
    <property type="term" value="F:DNA-binding transcription factor activity"/>
    <property type="evidence" value="ECO:0007669"/>
    <property type="project" value="InterPro"/>
</dbReference>
<keyword evidence="2" id="KW-0238">DNA-binding</keyword>
<evidence type="ECO:0000259" key="4">
    <source>
        <dbReference type="PROSITE" id="PS50949"/>
    </source>
</evidence>
<reference evidence="5" key="1">
    <citation type="submission" date="2021-03" db="EMBL/GenBank/DDBJ databases">
        <title>Roseibium sp. CAU 1637 isolated from Incheon.</title>
        <authorList>
            <person name="Kim W."/>
        </authorList>
    </citation>
    <scope>NUCLEOTIDE SEQUENCE</scope>
    <source>
        <strain evidence="5">CAU 1637</strain>
    </source>
</reference>
<dbReference type="Pfam" id="PF00392">
    <property type="entry name" value="GntR"/>
    <property type="match status" value="1"/>
</dbReference>
<dbReference type="PANTHER" id="PTHR43537">
    <property type="entry name" value="TRANSCRIPTIONAL REGULATOR, GNTR FAMILY"/>
    <property type="match status" value="1"/>
</dbReference>
<dbReference type="InterPro" id="IPR000524">
    <property type="entry name" value="Tscrpt_reg_HTH_GntR"/>
</dbReference>
<dbReference type="GO" id="GO:0003677">
    <property type="term" value="F:DNA binding"/>
    <property type="evidence" value="ECO:0007669"/>
    <property type="project" value="UniProtKB-KW"/>
</dbReference>
<dbReference type="SUPFAM" id="SSF46785">
    <property type="entry name" value="Winged helix' DNA-binding domain"/>
    <property type="match status" value="1"/>
</dbReference>
<dbReference type="InterPro" id="IPR036388">
    <property type="entry name" value="WH-like_DNA-bd_sf"/>
</dbReference>
<comment type="caution">
    <text evidence="5">The sequence shown here is derived from an EMBL/GenBank/DDBJ whole genome shotgun (WGS) entry which is preliminary data.</text>
</comment>
<dbReference type="InterPro" id="IPR008920">
    <property type="entry name" value="TF_FadR/GntR_C"/>
</dbReference>
<proteinExistence type="predicted"/>
<evidence type="ECO:0000256" key="3">
    <source>
        <dbReference type="ARBA" id="ARBA00023163"/>
    </source>
</evidence>
<dbReference type="InterPro" id="IPR011711">
    <property type="entry name" value="GntR_C"/>
</dbReference>
<dbReference type="AlphaFoldDB" id="A0A939ELS8"/>
<gene>
    <name evidence="5" type="ORF">J0X15_02920</name>
</gene>
<evidence type="ECO:0000313" key="5">
    <source>
        <dbReference type="EMBL" id="MBO0344162.1"/>
    </source>
</evidence>
<dbReference type="Gene3D" id="1.20.120.530">
    <property type="entry name" value="GntR ligand-binding domain-like"/>
    <property type="match status" value="1"/>
</dbReference>
<organism evidence="5 6">
    <name type="scientific">Roseibium limicola</name>
    <dbReference type="NCBI Taxonomy" id="2816037"/>
    <lineage>
        <taxon>Bacteria</taxon>
        <taxon>Pseudomonadati</taxon>
        <taxon>Pseudomonadota</taxon>
        <taxon>Alphaproteobacteria</taxon>
        <taxon>Hyphomicrobiales</taxon>
        <taxon>Stappiaceae</taxon>
        <taxon>Roseibium</taxon>
    </lineage>
</organism>
<dbReference type="Proteomes" id="UP000664779">
    <property type="component" value="Unassembled WGS sequence"/>
</dbReference>